<feature type="binding site" evidence="6">
    <location>
        <position position="66"/>
    </location>
    <ligand>
        <name>NAD(+)</name>
        <dbReference type="ChEBI" id="CHEBI:57540"/>
    </ligand>
</feature>
<keyword evidence="8" id="KW-1185">Reference proteome</keyword>
<gene>
    <name evidence="6" type="primary">nadK</name>
    <name evidence="7" type="ORF">HMPREF0091_10451</name>
</gene>
<evidence type="ECO:0000256" key="5">
    <source>
        <dbReference type="ARBA" id="ARBA00047925"/>
    </source>
</evidence>
<keyword evidence="3 6" id="KW-0521">NADP</keyword>
<comment type="subcellular location">
    <subcellularLocation>
        <location evidence="6">Cytoplasm</location>
    </subcellularLocation>
</comment>
<dbReference type="InterPro" id="IPR017437">
    <property type="entry name" value="ATP-NAD_kinase_PpnK-typ_C"/>
</dbReference>
<evidence type="ECO:0000313" key="8">
    <source>
        <dbReference type="Proteomes" id="UP000005947"/>
    </source>
</evidence>
<feature type="binding site" evidence="6">
    <location>
        <position position="204"/>
    </location>
    <ligand>
        <name>NAD(+)</name>
        <dbReference type="ChEBI" id="CHEBI:57540"/>
    </ligand>
</feature>
<dbReference type="GO" id="GO:0019674">
    <property type="term" value="P:NAD+ metabolic process"/>
    <property type="evidence" value="ECO:0007669"/>
    <property type="project" value="InterPro"/>
</dbReference>
<comment type="function">
    <text evidence="6">Involved in the regulation of the intracellular balance of NAD and NADP, and is a key enzyme in the biosynthesis of NADP. Catalyzes specifically the phosphorylation on 2'-hydroxyl of the adenosine moiety of NAD to yield NADP.</text>
</comment>
<dbReference type="GO" id="GO:0006741">
    <property type="term" value="P:NADP+ biosynthetic process"/>
    <property type="evidence" value="ECO:0007669"/>
    <property type="project" value="UniProtKB-UniRule"/>
</dbReference>
<evidence type="ECO:0000313" key="7">
    <source>
        <dbReference type="EMBL" id="EGF23504.1"/>
    </source>
</evidence>
<dbReference type="InterPro" id="IPR016064">
    <property type="entry name" value="NAD/diacylglycerol_kinase_sf"/>
</dbReference>
<dbReference type="eggNOG" id="COG0061">
    <property type="taxonomic scope" value="Bacteria"/>
</dbReference>
<dbReference type="InterPro" id="IPR017438">
    <property type="entry name" value="ATP-NAD_kinase_N"/>
</dbReference>
<evidence type="ECO:0000256" key="6">
    <source>
        <dbReference type="HAMAP-Rule" id="MF_00361"/>
    </source>
</evidence>
<dbReference type="CDD" id="cd03128">
    <property type="entry name" value="GAT_1"/>
    <property type="match status" value="1"/>
</dbReference>
<keyword evidence="1 6" id="KW-0808">Transferase</keyword>
<dbReference type="EC" id="2.7.1.23" evidence="6"/>
<reference evidence="7 8" key="1">
    <citation type="submission" date="2011-02" db="EMBL/GenBank/DDBJ databases">
        <authorList>
            <person name="Muzny D."/>
            <person name="Qin X."/>
            <person name="Buhay C."/>
            <person name="Dugan-Rocha S."/>
            <person name="Ding Y."/>
            <person name="Chen G."/>
            <person name="Hawes A."/>
            <person name="Holder M."/>
            <person name="Jhangiani S."/>
            <person name="Johnson A."/>
            <person name="Khan Z."/>
            <person name="Li Z."/>
            <person name="Liu W."/>
            <person name="Liu X."/>
            <person name="Perez L."/>
            <person name="Shen H."/>
            <person name="Wang Q."/>
            <person name="Watt J."/>
            <person name="Xi L."/>
            <person name="Xin Y."/>
            <person name="Zhou J."/>
            <person name="Deng J."/>
            <person name="Jiang H."/>
            <person name="Liu Y."/>
            <person name="Qu J."/>
            <person name="Song X.-Z."/>
            <person name="Zhang L."/>
            <person name="Villasana D."/>
            <person name="Johnson A."/>
            <person name="Liu J."/>
            <person name="Liyanage D."/>
            <person name="Lorensuhewa L."/>
            <person name="Robinson T."/>
            <person name="Song A."/>
            <person name="Song B.-B."/>
            <person name="Dinh H."/>
            <person name="Thornton R."/>
            <person name="Coyle M."/>
            <person name="Francisco L."/>
            <person name="Jackson L."/>
            <person name="Javaid M."/>
            <person name="Korchina V."/>
            <person name="Kovar C."/>
            <person name="Mata R."/>
            <person name="Mathew T."/>
            <person name="Ngo R."/>
            <person name="Nguyen L."/>
            <person name="Nguyen N."/>
            <person name="Okwuonu G."/>
            <person name="Ongeri F."/>
            <person name="Pham C."/>
            <person name="Simmons D."/>
            <person name="Wilczek-Boney K."/>
            <person name="Hale W."/>
            <person name="Jakkamsetti A."/>
            <person name="Pham P."/>
            <person name="Ruth R."/>
            <person name="San Lucas F."/>
            <person name="Warren J."/>
            <person name="Zhang J."/>
            <person name="Zhao Z."/>
            <person name="Zhou C."/>
            <person name="Zhu D."/>
            <person name="Lee S."/>
            <person name="Bess C."/>
            <person name="Blankenburg K."/>
            <person name="Forbes L."/>
            <person name="Fu Q."/>
            <person name="Gubbala S."/>
            <person name="Hirani K."/>
            <person name="Jayaseelan J.C."/>
            <person name="Lara F."/>
            <person name="Munidasa M."/>
            <person name="Palculict T."/>
            <person name="Patil S."/>
            <person name="Pu L.-L."/>
            <person name="Saada N."/>
            <person name="Tang L."/>
            <person name="Weissenberger G."/>
            <person name="Zhu Y."/>
            <person name="Hemphill L."/>
            <person name="Shang Y."/>
            <person name="Youmans B."/>
            <person name="Ayvaz T."/>
            <person name="Ross M."/>
            <person name="Santibanez J."/>
            <person name="Aqrawi P."/>
            <person name="Gross S."/>
            <person name="Joshi V."/>
            <person name="Fowler G."/>
            <person name="Nazareth L."/>
            <person name="Reid J."/>
            <person name="Worley K."/>
            <person name="Petrosino J."/>
            <person name="Highlander S."/>
            <person name="Gibbs R."/>
        </authorList>
    </citation>
    <scope>NUCLEOTIDE SEQUENCE [LARGE SCALE GENOMIC DNA]</scope>
    <source>
        <strain evidence="7 8">DSM 15829</strain>
    </source>
</reference>
<keyword evidence="6" id="KW-0547">Nucleotide-binding</keyword>
<dbReference type="PANTHER" id="PTHR20275:SF0">
    <property type="entry name" value="NAD KINASE"/>
    <property type="match status" value="1"/>
</dbReference>
<dbReference type="GeneID" id="93210066"/>
<feature type="binding site" evidence="6">
    <location>
        <begin position="61"/>
        <end position="62"/>
    </location>
    <ligand>
        <name>NAD(+)</name>
        <dbReference type="ChEBI" id="CHEBI:57540"/>
    </ligand>
</feature>
<organism evidence="7 8">
    <name type="scientific">Fannyhessea vaginae DSM 15829</name>
    <dbReference type="NCBI Taxonomy" id="525256"/>
    <lineage>
        <taxon>Bacteria</taxon>
        <taxon>Bacillati</taxon>
        <taxon>Actinomycetota</taxon>
        <taxon>Coriobacteriia</taxon>
        <taxon>Coriobacteriales</taxon>
        <taxon>Atopobiaceae</taxon>
        <taxon>Fannyhessea</taxon>
    </lineage>
</organism>
<accession>F1T460</accession>
<comment type="cofactor">
    <cofactor evidence="6">
        <name>a divalent metal cation</name>
        <dbReference type="ChEBI" id="CHEBI:60240"/>
    </cofactor>
</comment>
<name>F1T460_9ACTN</name>
<evidence type="ECO:0000256" key="4">
    <source>
        <dbReference type="ARBA" id="ARBA00023027"/>
    </source>
</evidence>
<dbReference type="Pfam" id="PF20143">
    <property type="entry name" value="NAD_kinase_C"/>
    <property type="match status" value="1"/>
</dbReference>
<feature type="binding site" evidence="6">
    <location>
        <begin position="139"/>
        <end position="140"/>
    </location>
    <ligand>
        <name>NAD(+)</name>
        <dbReference type="ChEBI" id="CHEBI:57540"/>
    </ligand>
</feature>
<comment type="caution">
    <text evidence="6">Lacks conserved residue(s) required for the propagation of feature annotation.</text>
</comment>
<keyword evidence="4 6" id="KW-0520">NAD</keyword>
<dbReference type="EMBL" id="ACGK02000001">
    <property type="protein sequence ID" value="EGF23504.1"/>
    <property type="molecule type" value="Genomic_DNA"/>
</dbReference>
<dbReference type="RefSeq" id="WP_006302628.1">
    <property type="nucleotide sequence ID" value="NZ_ACGK02000001.1"/>
</dbReference>
<comment type="caution">
    <text evidence="7">The sequence shown here is derived from an EMBL/GenBank/DDBJ whole genome shotgun (WGS) entry which is preliminary data.</text>
</comment>
<feature type="binding site" evidence="6">
    <location>
        <position position="167"/>
    </location>
    <ligand>
        <name>NAD(+)</name>
        <dbReference type="ChEBI" id="CHEBI:57540"/>
    </ligand>
</feature>
<evidence type="ECO:0000256" key="1">
    <source>
        <dbReference type="ARBA" id="ARBA00022679"/>
    </source>
</evidence>
<dbReference type="Proteomes" id="UP000005947">
    <property type="component" value="Unassembled WGS sequence"/>
</dbReference>
<sequence length="285" mass="30610">MVKVAIVPNYSRQEAVLDASRLTEFLEKQSIEVVWAPDKKKTNVIPLNVDNTDLVISLGGDGTLLRAAKITGYREIPILGLSYGHLGFLTSAGPDELQTMVQRALAGELHVSRRATLQITSLFLDERGQEIELHNFALNDFSLSHGSKGDMIVFNVDVSGHHIDTLRGDGFVVATATGSTGYALAAGGPIVTPTFTGMLCVPVAPHTILARAFLTASSDVVEISISTERNVERLFFADGQPLGANLTPLSAKITRGQGDILLLEASPSSFYQSVSRVFYGQASHD</sequence>
<comment type="catalytic activity">
    <reaction evidence="5 6">
        <text>NAD(+) + ATP = ADP + NADP(+) + H(+)</text>
        <dbReference type="Rhea" id="RHEA:18629"/>
        <dbReference type="ChEBI" id="CHEBI:15378"/>
        <dbReference type="ChEBI" id="CHEBI:30616"/>
        <dbReference type="ChEBI" id="CHEBI:57540"/>
        <dbReference type="ChEBI" id="CHEBI:58349"/>
        <dbReference type="ChEBI" id="CHEBI:456216"/>
        <dbReference type="EC" id="2.7.1.23"/>
    </reaction>
</comment>
<dbReference type="GO" id="GO:0003951">
    <property type="term" value="F:NAD+ kinase activity"/>
    <property type="evidence" value="ECO:0007669"/>
    <property type="project" value="UniProtKB-UniRule"/>
</dbReference>
<dbReference type="InterPro" id="IPR002504">
    <property type="entry name" value="NADK"/>
</dbReference>
<dbReference type="Gene3D" id="2.60.200.30">
    <property type="entry name" value="Probable inorganic polyphosphate/atp-NAD kinase, domain 2"/>
    <property type="match status" value="1"/>
</dbReference>
<feature type="binding site" evidence="6">
    <location>
        <position position="169"/>
    </location>
    <ligand>
        <name>NAD(+)</name>
        <dbReference type="ChEBI" id="CHEBI:57540"/>
    </ligand>
</feature>
<dbReference type="GO" id="GO:0005524">
    <property type="term" value="F:ATP binding"/>
    <property type="evidence" value="ECO:0007669"/>
    <property type="project" value="UniProtKB-KW"/>
</dbReference>
<feature type="binding site" evidence="6">
    <location>
        <position position="240"/>
    </location>
    <ligand>
        <name>NAD(+)</name>
        <dbReference type="ChEBI" id="CHEBI:57540"/>
    </ligand>
</feature>
<keyword evidence="6" id="KW-0067">ATP-binding</keyword>
<comment type="similarity">
    <text evidence="6">Belongs to the NAD kinase family.</text>
</comment>
<evidence type="ECO:0000256" key="2">
    <source>
        <dbReference type="ARBA" id="ARBA00022777"/>
    </source>
</evidence>
<dbReference type="HAMAP" id="MF_00361">
    <property type="entry name" value="NAD_kinase"/>
    <property type="match status" value="1"/>
</dbReference>
<dbReference type="GO" id="GO:0051287">
    <property type="term" value="F:NAD binding"/>
    <property type="evidence" value="ECO:0007669"/>
    <property type="project" value="UniProtKB-ARBA"/>
</dbReference>
<dbReference type="OrthoDB" id="9774737at2"/>
<dbReference type="Gene3D" id="3.40.50.10330">
    <property type="entry name" value="Probable inorganic polyphosphate/atp-NAD kinase, domain 1"/>
    <property type="match status" value="1"/>
</dbReference>
<evidence type="ECO:0000256" key="3">
    <source>
        <dbReference type="ARBA" id="ARBA00022857"/>
    </source>
</evidence>
<dbReference type="AlphaFoldDB" id="F1T460"/>
<protein>
    <recommendedName>
        <fullName evidence="6">NAD kinase</fullName>
        <ecNumber evidence="6">2.7.1.23</ecNumber>
    </recommendedName>
    <alternativeName>
        <fullName evidence="6">ATP-dependent NAD kinase</fullName>
    </alternativeName>
</protein>
<dbReference type="GO" id="GO:0046872">
    <property type="term" value="F:metal ion binding"/>
    <property type="evidence" value="ECO:0007669"/>
    <property type="project" value="UniProtKB-UniRule"/>
</dbReference>
<feature type="active site" description="Proton acceptor" evidence="6">
    <location>
        <position position="61"/>
    </location>
</feature>
<dbReference type="Pfam" id="PF01513">
    <property type="entry name" value="NAD_kinase"/>
    <property type="match status" value="1"/>
</dbReference>
<dbReference type="PANTHER" id="PTHR20275">
    <property type="entry name" value="NAD KINASE"/>
    <property type="match status" value="1"/>
</dbReference>
<keyword evidence="2 6" id="KW-0418">Kinase</keyword>
<dbReference type="GO" id="GO:0005737">
    <property type="term" value="C:cytoplasm"/>
    <property type="evidence" value="ECO:0007669"/>
    <property type="project" value="UniProtKB-SubCell"/>
</dbReference>
<keyword evidence="6" id="KW-0963">Cytoplasm</keyword>
<dbReference type="SUPFAM" id="SSF111331">
    <property type="entry name" value="NAD kinase/diacylglycerol kinase-like"/>
    <property type="match status" value="1"/>
</dbReference>
<proteinExistence type="inferred from homology"/>